<reference evidence="3 4" key="1">
    <citation type="submission" date="2018-11" db="EMBL/GenBank/DDBJ databases">
        <title>The genome of Variovorax sp T529.</title>
        <authorList>
            <person name="Gao J."/>
        </authorList>
    </citation>
    <scope>NUCLEOTIDE SEQUENCE [LARGE SCALE GENOMIC DNA]</scope>
    <source>
        <strain evidence="3 4">T529</strain>
    </source>
</reference>
<sequence>MRPPEPALPSPPFEPQTQGPLPMNISKKETLILEQLIKAGSSELYGLEMVRASNGALKMGTIYVTLARLEEKGFVESHRENEPKQTVPRRLYKITGAGRKTYLAVSAAIAAYNSSLNGEFA</sequence>
<dbReference type="Pfam" id="PF03551">
    <property type="entry name" value="PadR"/>
    <property type="match status" value="1"/>
</dbReference>
<feature type="compositionally biased region" description="Pro residues" evidence="1">
    <location>
        <begin position="1"/>
        <end position="14"/>
    </location>
</feature>
<organism evidence="3 4">
    <name type="scientific">Variovorax beijingensis</name>
    <dbReference type="NCBI Taxonomy" id="2496117"/>
    <lineage>
        <taxon>Bacteria</taxon>
        <taxon>Pseudomonadati</taxon>
        <taxon>Pseudomonadota</taxon>
        <taxon>Betaproteobacteria</taxon>
        <taxon>Burkholderiales</taxon>
        <taxon>Comamonadaceae</taxon>
        <taxon>Variovorax</taxon>
    </lineage>
</organism>
<dbReference type="EMBL" id="RQXU01000035">
    <property type="protein sequence ID" value="RRH80808.1"/>
    <property type="molecule type" value="Genomic_DNA"/>
</dbReference>
<gene>
    <name evidence="3" type="ORF">EH244_29910</name>
</gene>
<evidence type="ECO:0000256" key="1">
    <source>
        <dbReference type="SAM" id="MobiDB-lite"/>
    </source>
</evidence>
<feature type="region of interest" description="Disordered" evidence="1">
    <location>
        <begin position="1"/>
        <end position="21"/>
    </location>
</feature>
<evidence type="ECO:0000313" key="4">
    <source>
        <dbReference type="Proteomes" id="UP000271590"/>
    </source>
</evidence>
<evidence type="ECO:0000313" key="3">
    <source>
        <dbReference type="EMBL" id="RRH80808.1"/>
    </source>
</evidence>
<dbReference type="InterPro" id="IPR036390">
    <property type="entry name" value="WH_DNA-bd_sf"/>
</dbReference>
<comment type="caution">
    <text evidence="3">The sequence shown here is derived from an EMBL/GenBank/DDBJ whole genome shotgun (WGS) entry which is preliminary data.</text>
</comment>
<dbReference type="Gene3D" id="1.10.10.10">
    <property type="entry name" value="Winged helix-like DNA-binding domain superfamily/Winged helix DNA-binding domain"/>
    <property type="match status" value="1"/>
</dbReference>
<accession>A0A3P3E6X4</accession>
<feature type="domain" description="Transcription regulator PadR N-terminal" evidence="2">
    <location>
        <begin position="42"/>
        <end position="101"/>
    </location>
</feature>
<dbReference type="AlphaFoldDB" id="A0A3P3E6X4"/>
<dbReference type="InterPro" id="IPR036388">
    <property type="entry name" value="WH-like_DNA-bd_sf"/>
</dbReference>
<dbReference type="SUPFAM" id="SSF46785">
    <property type="entry name" value="Winged helix' DNA-binding domain"/>
    <property type="match status" value="1"/>
</dbReference>
<dbReference type="InterPro" id="IPR005149">
    <property type="entry name" value="Tscrpt_reg_PadR_N"/>
</dbReference>
<evidence type="ECO:0000259" key="2">
    <source>
        <dbReference type="Pfam" id="PF03551"/>
    </source>
</evidence>
<dbReference type="Proteomes" id="UP000271590">
    <property type="component" value="Unassembled WGS sequence"/>
</dbReference>
<protein>
    <recommendedName>
        <fullName evidence="2">Transcription regulator PadR N-terminal domain-containing protein</fullName>
    </recommendedName>
</protein>
<name>A0A3P3E6X4_9BURK</name>
<proteinExistence type="predicted"/>